<evidence type="ECO:0000313" key="4">
    <source>
        <dbReference type="Proteomes" id="UP000029833"/>
    </source>
</evidence>
<name>A0A0A0B2K3_9CELL</name>
<evidence type="ECO:0000259" key="1">
    <source>
        <dbReference type="Pfam" id="PF14231"/>
    </source>
</evidence>
<feature type="domain" description="GXWXG" evidence="1">
    <location>
        <begin position="25"/>
        <end position="83"/>
    </location>
</feature>
<comment type="caution">
    <text evidence="3">The sequence shown here is derived from an EMBL/GenBank/DDBJ whole genome shotgun (WGS) entry which is preliminary data.</text>
</comment>
<dbReference type="RefSeq" id="WP_034633865.1">
    <property type="nucleotide sequence ID" value="NZ_AXNT01000139.1"/>
</dbReference>
<dbReference type="AlphaFoldDB" id="A0A0A0B2K3"/>
<dbReference type="Gene3D" id="2.40.128.580">
    <property type="entry name" value="GXWXG domain"/>
    <property type="match status" value="1"/>
</dbReference>
<evidence type="ECO:0000259" key="2">
    <source>
        <dbReference type="Pfam" id="PF14232"/>
    </source>
</evidence>
<evidence type="ECO:0000313" key="3">
    <source>
        <dbReference type="EMBL" id="KGM01035.1"/>
    </source>
</evidence>
<dbReference type="Proteomes" id="UP000029833">
    <property type="component" value="Unassembled WGS sequence"/>
</dbReference>
<dbReference type="InterPro" id="IPR025568">
    <property type="entry name" value="DUF4334"/>
</dbReference>
<accession>A0A0A0B2K3</accession>
<proteinExistence type="predicted"/>
<organism evidence="3 4">
    <name type="scientific">Cellulomonas cellasea DSM 20118</name>
    <dbReference type="NCBI Taxonomy" id="1408250"/>
    <lineage>
        <taxon>Bacteria</taxon>
        <taxon>Bacillati</taxon>
        <taxon>Actinomycetota</taxon>
        <taxon>Actinomycetes</taxon>
        <taxon>Micrococcales</taxon>
        <taxon>Cellulomonadaceae</taxon>
        <taxon>Cellulomonas</taxon>
    </lineage>
</organism>
<dbReference type="Pfam" id="PF14232">
    <property type="entry name" value="DUF4334"/>
    <property type="match status" value="1"/>
</dbReference>
<dbReference type="Pfam" id="PF14231">
    <property type="entry name" value="GXWXG"/>
    <property type="match status" value="1"/>
</dbReference>
<gene>
    <name evidence="3" type="ORF">Q760_04275</name>
</gene>
<dbReference type="OrthoDB" id="8905397at2"/>
<keyword evidence="4" id="KW-1185">Reference proteome</keyword>
<protein>
    <recommendedName>
        <fullName evidence="5">DUF4334 domain-containing protein</fullName>
    </recommendedName>
</protein>
<evidence type="ECO:0008006" key="5">
    <source>
        <dbReference type="Google" id="ProtNLM"/>
    </source>
</evidence>
<dbReference type="EMBL" id="AXNT01000139">
    <property type="protein sequence ID" value="KGM01035.1"/>
    <property type="molecule type" value="Genomic_DNA"/>
</dbReference>
<dbReference type="InterPro" id="IPR025951">
    <property type="entry name" value="GXWXG_dom"/>
</dbReference>
<sequence>MTAASDGLALVDALRAGGTTEHVLAVFDALPPVDVGEVLGAWLGAGVPTGHPFDGLLERLGWHGKRFAGTEDGHPLVFRGAHGTLWSVDPGRLPVALLTRRPGLARLPLVDRAFRGLLPLLATRAPRSRLRTVEHRGVRTTAMVYDAVPIIDVFRRVDDRTLLGVMDLRGMPRPFFFLLRRPPA</sequence>
<feature type="domain" description="DUF4334" evidence="2">
    <location>
        <begin position="127"/>
        <end position="181"/>
    </location>
</feature>
<reference evidence="3 4" key="1">
    <citation type="submission" date="2013-10" db="EMBL/GenBank/DDBJ databases">
        <authorList>
            <person name="Wang G."/>
            <person name="Zhuang W."/>
        </authorList>
    </citation>
    <scope>NUCLEOTIDE SEQUENCE [LARGE SCALE GENOMIC DNA]</scope>
    <source>
        <strain evidence="3 4">DSM 20118</strain>
    </source>
</reference>